<dbReference type="FunFam" id="2.60.40.60:FF:000005">
    <property type="entry name" value="Protocadherin 9"/>
    <property type="match status" value="1"/>
</dbReference>
<dbReference type="SMART" id="SM00112">
    <property type="entry name" value="CA"/>
    <property type="match status" value="12"/>
</dbReference>
<dbReference type="GO" id="GO:0005509">
    <property type="term" value="F:calcium ion binding"/>
    <property type="evidence" value="ECO:0007669"/>
    <property type="project" value="UniProtKB-UniRule"/>
</dbReference>
<dbReference type="PROSITE" id="PS00232">
    <property type="entry name" value="CADHERIN_1"/>
    <property type="match status" value="5"/>
</dbReference>
<feature type="domain" description="Cadherin" evidence="17">
    <location>
        <begin position="247"/>
        <end position="350"/>
    </location>
</feature>
<evidence type="ECO:0000256" key="8">
    <source>
        <dbReference type="ARBA" id="ARBA00022889"/>
    </source>
</evidence>
<feature type="domain" description="Cadherin" evidence="17">
    <location>
        <begin position="448"/>
        <end position="552"/>
    </location>
</feature>
<keyword evidence="6" id="KW-0677">Repeat</keyword>
<evidence type="ECO:0000256" key="6">
    <source>
        <dbReference type="ARBA" id="ARBA00022737"/>
    </source>
</evidence>
<feature type="domain" description="Cadherin" evidence="17">
    <location>
        <begin position="749"/>
        <end position="854"/>
    </location>
</feature>
<dbReference type="GeneID" id="111106350"/>
<feature type="domain" description="Cadherin" evidence="17">
    <location>
        <begin position="862"/>
        <end position="958"/>
    </location>
</feature>
<evidence type="ECO:0000256" key="3">
    <source>
        <dbReference type="ARBA" id="ARBA00022536"/>
    </source>
</evidence>
<dbReference type="GO" id="GO:0005886">
    <property type="term" value="C:plasma membrane"/>
    <property type="evidence" value="ECO:0007669"/>
    <property type="project" value="UniProtKB-SubCell"/>
</dbReference>
<feature type="transmembrane region" description="Helical" evidence="15">
    <location>
        <begin position="1509"/>
        <end position="1535"/>
    </location>
</feature>
<keyword evidence="10 15" id="KW-0472">Membrane</keyword>
<dbReference type="CDD" id="cd11304">
    <property type="entry name" value="Cadherin_repeat"/>
    <property type="match status" value="13"/>
</dbReference>
<evidence type="ECO:0000256" key="9">
    <source>
        <dbReference type="ARBA" id="ARBA00022989"/>
    </source>
</evidence>
<feature type="domain" description="Cadherin" evidence="17">
    <location>
        <begin position="653"/>
        <end position="748"/>
    </location>
</feature>
<dbReference type="FunFam" id="2.60.40.60:FF:000039">
    <property type="entry name" value="FAT atypical cadherin 3"/>
    <property type="match status" value="1"/>
</dbReference>
<dbReference type="FunFam" id="2.60.40.60:FF:000020">
    <property type="entry name" value="Dachsous cadherin-related 1b"/>
    <property type="match status" value="2"/>
</dbReference>
<evidence type="ECO:0000256" key="14">
    <source>
        <dbReference type="SAM" id="MobiDB-lite"/>
    </source>
</evidence>
<dbReference type="Pfam" id="PF00028">
    <property type="entry name" value="Cadherin"/>
    <property type="match status" value="9"/>
</dbReference>
<keyword evidence="3" id="KW-0245">EGF-like domain</keyword>
<feature type="domain" description="Cadherin" evidence="17">
    <location>
        <begin position="351"/>
        <end position="449"/>
    </location>
</feature>
<dbReference type="SUPFAM" id="SSF49313">
    <property type="entry name" value="Cadherin-like"/>
    <property type="match status" value="12"/>
</dbReference>
<evidence type="ECO:0000256" key="10">
    <source>
        <dbReference type="ARBA" id="ARBA00023136"/>
    </source>
</evidence>
<evidence type="ECO:0000256" key="16">
    <source>
        <dbReference type="SAM" id="SignalP"/>
    </source>
</evidence>
<dbReference type="FunFam" id="2.60.40.60:FF:000092">
    <property type="entry name" value="Protocadherin 8"/>
    <property type="match status" value="1"/>
</dbReference>
<feature type="domain" description="Cadherin" evidence="17">
    <location>
        <begin position="1170"/>
        <end position="1279"/>
    </location>
</feature>
<dbReference type="GO" id="GO:0005911">
    <property type="term" value="C:cell-cell junction"/>
    <property type="evidence" value="ECO:0007669"/>
    <property type="project" value="TreeGrafter"/>
</dbReference>
<dbReference type="Gene3D" id="2.60.40.60">
    <property type="entry name" value="Cadherins"/>
    <property type="match status" value="12"/>
</dbReference>
<feature type="domain" description="Cadherin" evidence="17">
    <location>
        <begin position="30"/>
        <end position="134"/>
    </location>
</feature>
<feature type="domain" description="Cadherin" evidence="17">
    <location>
        <begin position="1063"/>
        <end position="1169"/>
    </location>
</feature>
<proteinExistence type="predicted"/>
<evidence type="ECO:0000313" key="19">
    <source>
        <dbReference type="RefSeq" id="XP_022296710.1"/>
    </source>
</evidence>
<dbReference type="PANTHER" id="PTHR24025">
    <property type="entry name" value="DESMOGLEIN FAMILY MEMBER"/>
    <property type="match status" value="1"/>
</dbReference>
<evidence type="ECO:0000256" key="2">
    <source>
        <dbReference type="ARBA" id="ARBA00022475"/>
    </source>
</evidence>
<evidence type="ECO:0000256" key="7">
    <source>
        <dbReference type="ARBA" id="ARBA00022837"/>
    </source>
</evidence>
<dbReference type="RefSeq" id="XP_022296710.1">
    <property type="nucleotide sequence ID" value="XM_022441002.1"/>
</dbReference>
<evidence type="ECO:0000256" key="15">
    <source>
        <dbReference type="SAM" id="Phobius"/>
    </source>
</evidence>
<keyword evidence="9 15" id="KW-1133">Transmembrane helix</keyword>
<keyword evidence="5 16" id="KW-0732">Signal</keyword>
<dbReference type="PRINTS" id="PR00205">
    <property type="entry name" value="CADHERIN"/>
</dbReference>
<dbReference type="InterPro" id="IPR020894">
    <property type="entry name" value="Cadherin_CS"/>
</dbReference>
<gene>
    <name evidence="19" type="primary">LOC111106350</name>
</gene>
<evidence type="ECO:0000313" key="18">
    <source>
        <dbReference type="Proteomes" id="UP000694844"/>
    </source>
</evidence>
<feature type="signal peptide" evidence="16">
    <location>
        <begin position="1"/>
        <end position="21"/>
    </location>
</feature>
<dbReference type="InterPro" id="IPR002126">
    <property type="entry name" value="Cadherin-like_dom"/>
</dbReference>
<comment type="subcellular location">
    <subcellularLocation>
        <location evidence="1">Cell membrane</location>
        <topology evidence="1">Single-pass type I membrane protein</topology>
    </subcellularLocation>
</comment>
<sequence>MMVSTFCLLFVLGSHIHIMNAARPRCEKPVPGGETVTVLENATLNYIVFTYEGSDRDNHKVVFTPDETISPFFFDKKSINEEYFKLNDILDFETKNQYIFTNISATHVARSDIGSLCPPLTVNVLPVNEFTPVFHPPLLVINVPEGLLQGFNIAALNCTDEDKELIGNPEGCSQIFIQSGDDVNPRFTIINETVITTNNAIDYDTGDVTFKLIIVGIDSSTLDPQKTGSTTITINIDPVNEFWPDFKDLPLSLSIPETMPVGIEIFRVNVTDDDAEPHGDLTYKITDGDPGGTFLISQTTGKMYLRRPLDFDSMSGSVYNVTVEATDGELNSSAVVTITITDVNDNVPECTSTFVNVTVDEDMPIGSRVTTISCMDIDQGTILTYYIQSGDRGFFQITSSGNITVADELPYDKGILTFFMEVEISDGLHKSTVWVLVLLNPVNEFTPKVSNAETTVSEFQDIGHEIMSYVAVDGDAPPHGVMSYEKIEVHFGDRDTFHVDKKTGKIFLSSKLDPEKTSKYEIVIKVTDGGSKFATGTVTVNVKNENNNAPVCLKTTEVLSIPKSTGTGRVILSGFKCTDRDGDGLTFDLAANPDDGSFEIDSFREELKVISQLDYWKTPFYSMSIIVSDGQFSTDIKLGVNILNGNDHDPQYRDKEISSIVSEGDKPGKYVATVSASDEDKDSLTYSFVGKYPHFMIDPKEGLIKLRTMVDREKTDSFIILVRAFDGQRTSTATVSVSIDDVNEKPIFKTNLYEFYIDESDSPGDAIGQLSADDFDALTQNKEVRYSIRSGSGQSSFKINGVNGLVTLDVAVDYERQKTEMFIAEASDSGSPPLSSSCTVIIHIWDNNDNAPEFLSPLIYETISEGTPLGVLLTRVVAVDKDSTFNGNNRIFYQTASSVPFSIDKFTGDLKVTGNLDRETNSRYNLIITARDNGSPSLTGTMTLQIEITDINDNDPVVIGPYIKTVHENVPVNFEVFRIIASDADKDANGKLKYEILSSSMNSIFTIEENTGSLRIESPLDRETCDKYEIILRVSDGGIPARSTIVTAIVHVSDVNDMAPKTTKPAYDFSVSENIVIGTTIGIISVTDEDSGINSQITFAIVTNWKGAPQHFEIDRRRGTIYTTANLDRELDNDYSILIRAKDGGTPSLWSDISVNIEIEDVNDNKPVFRHTEYSTSIFENITTGTNFLSTGAKDDDLGDNALIRYDLDISTENGQKANYYFGVNRSTGNIFLLRNIDREVYQSFTLTVIARDNGIPSLWNQARVQINIEDVNDNMPVFSPLFYNAEVSSVNLCDAVVTTVTASDPDLGRNAVISYSFQENDASDFFSISHLGDVTAISYLVQSNYVTSVTARDNGNPALSSKQNAQIRIDRFEPDRVILTFHLNMQMTSYLSIESLLLNHIEESLSLQYPNVYVRRWCIEESMSLLVHIYAVKNDETNDYKNIHIDKVFLTNGEFIGNLKLDPNERPTVDVNGKDWNNYDIIKVTHYGNDLTYPDPSVSALSDSTDGLAISLGVSLPIIFLVVLTTIILLYIVCRRRSSDKKEKKTVAKSKPRTDTTDKAEEERIPDSNETMNNKPVITNTKLNSDIHDHWQHSLEETPGTRIVSGPYIRQPPMMINDRSIAESSHVSTRVSYSRGTISPAIARKQDLDTKRHGMDIVTGWMYEEDPETKVRRWIK</sequence>
<feature type="chain" id="PRO_5034433303" evidence="16">
    <location>
        <begin position="22"/>
        <end position="1677"/>
    </location>
</feature>
<dbReference type="Proteomes" id="UP000694844">
    <property type="component" value="Chromosome 8"/>
</dbReference>
<keyword evidence="4 15" id="KW-0812">Transmembrane</keyword>
<dbReference type="OrthoDB" id="6252479at2759"/>
<keyword evidence="12" id="KW-0325">Glycoprotein</keyword>
<evidence type="ECO:0000256" key="11">
    <source>
        <dbReference type="ARBA" id="ARBA00023157"/>
    </source>
</evidence>
<name>A0A8B8AZX4_CRAVI</name>
<dbReference type="PANTHER" id="PTHR24025:SF23">
    <property type="entry name" value="NEURAL-CADHERIN"/>
    <property type="match status" value="1"/>
</dbReference>
<protein>
    <submittedName>
        <fullName evidence="19">Protocadherin Fat 4-like</fullName>
    </submittedName>
</protein>
<feature type="domain" description="Cadherin" evidence="17">
    <location>
        <begin position="958"/>
        <end position="1062"/>
    </location>
</feature>
<keyword evidence="7 13" id="KW-0106">Calcium</keyword>
<evidence type="ECO:0000256" key="13">
    <source>
        <dbReference type="PROSITE-ProRule" id="PRU00043"/>
    </source>
</evidence>
<evidence type="ECO:0000256" key="5">
    <source>
        <dbReference type="ARBA" id="ARBA00022729"/>
    </source>
</evidence>
<feature type="domain" description="Cadherin" evidence="17">
    <location>
        <begin position="553"/>
        <end position="652"/>
    </location>
</feature>
<keyword evidence="18" id="KW-1185">Reference proteome</keyword>
<feature type="region of interest" description="Disordered" evidence="14">
    <location>
        <begin position="1543"/>
        <end position="1577"/>
    </location>
</feature>
<keyword evidence="8" id="KW-0130">Cell adhesion</keyword>
<evidence type="ECO:0000256" key="4">
    <source>
        <dbReference type="ARBA" id="ARBA00022692"/>
    </source>
</evidence>
<feature type="domain" description="Cadherin" evidence="17">
    <location>
        <begin position="1280"/>
        <end position="1382"/>
    </location>
</feature>
<accession>A0A8B8AZX4</accession>
<dbReference type="InterPro" id="IPR015919">
    <property type="entry name" value="Cadherin-like_sf"/>
</dbReference>
<dbReference type="KEGG" id="cvn:111106350"/>
<dbReference type="PROSITE" id="PS50268">
    <property type="entry name" value="CADHERIN_2"/>
    <property type="match status" value="13"/>
</dbReference>
<evidence type="ECO:0000256" key="1">
    <source>
        <dbReference type="ARBA" id="ARBA00004251"/>
    </source>
</evidence>
<evidence type="ECO:0000259" key="17">
    <source>
        <dbReference type="PROSITE" id="PS50268"/>
    </source>
</evidence>
<reference evidence="19" key="1">
    <citation type="submission" date="2025-08" db="UniProtKB">
        <authorList>
            <consortium name="RefSeq"/>
        </authorList>
    </citation>
    <scope>IDENTIFICATION</scope>
    <source>
        <tissue evidence="19">Whole sample</tissue>
    </source>
</reference>
<feature type="compositionally biased region" description="Basic and acidic residues" evidence="14">
    <location>
        <begin position="1543"/>
        <end position="1568"/>
    </location>
</feature>
<dbReference type="GO" id="GO:0007156">
    <property type="term" value="P:homophilic cell adhesion via plasma membrane adhesion molecules"/>
    <property type="evidence" value="ECO:0007669"/>
    <property type="project" value="InterPro"/>
</dbReference>
<dbReference type="FunFam" id="2.60.40.60:FF:000024">
    <property type="entry name" value="FAT atypical cadherin 3"/>
    <property type="match status" value="1"/>
</dbReference>
<dbReference type="InterPro" id="IPR050971">
    <property type="entry name" value="Cadherin-domain_protein"/>
</dbReference>
<evidence type="ECO:0000256" key="12">
    <source>
        <dbReference type="ARBA" id="ARBA00023180"/>
    </source>
</evidence>
<keyword evidence="11" id="KW-1015">Disulfide bond</keyword>
<feature type="domain" description="Cadherin" evidence="17">
    <location>
        <begin position="135"/>
        <end position="246"/>
    </location>
</feature>
<organism evidence="18 19">
    <name type="scientific">Crassostrea virginica</name>
    <name type="common">Eastern oyster</name>
    <dbReference type="NCBI Taxonomy" id="6565"/>
    <lineage>
        <taxon>Eukaryota</taxon>
        <taxon>Metazoa</taxon>
        <taxon>Spiralia</taxon>
        <taxon>Lophotrochozoa</taxon>
        <taxon>Mollusca</taxon>
        <taxon>Bivalvia</taxon>
        <taxon>Autobranchia</taxon>
        <taxon>Pteriomorphia</taxon>
        <taxon>Ostreida</taxon>
        <taxon>Ostreoidea</taxon>
        <taxon>Ostreidae</taxon>
        <taxon>Crassostrea</taxon>
    </lineage>
</organism>
<keyword evidence="2" id="KW-1003">Cell membrane</keyword>